<evidence type="ECO:0000256" key="1">
    <source>
        <dbReference type="SAM" id="MobiDB-lite"/>
    </source>
</evidence>
<name>B4HMK4_DROSE</name>
<protein>
    <submittedName>
        <fullName evidence="2">GM19990</fullName>
    </submittedName>
</protein>
<dbReference type="AlphaFoldDB" id="B4HMK4"/>
<dbReference type="EMBL" id="CH480816">
    <property type="protein sequence ID" value="EDW48272.1"/>
    <property type="molecule type" value="Genomic_DNA"/>
</dbReference>
<evidence type="ECO:0000313" key="2">
    <source>
        <dbReference type="EMBL" id="EDW48272.1"/>
    </source>
</evidence>
<keyword evidence="3" id="KW-1185">Reference proteome</keyword>
<accession>B4HMK4</accession>
<sequence length="79" mass="8542">MSVGQNRTPAPPVPTPVAIFPVPLGNKKQEEGGGGAAHNMSHQRQLANIQGTRILLGRRVRDAGGHLTDSQDTLERHYH</sequence>
<organism evidence="3">
    <name type="scientific">Drosophila sechellia</name>
    <name type="common">Fruit fly</name>
    <dbReference type="NCBI Taxonomy" id="7238"/>
    <lineage>
        <taxon>Eukaryota</taxon>
        <taxon>Metazoa</taxon>
        <taxon>Ecdysozoa</taxon>
        <taxon>Arthropoda</taxon>
        <taxon>Hexapoda</taxon>
        <taxon>Insecta</taxon>
        <taxon>Pterygota</taxon>
        <taxon>Neoptera</taxon>
        <taxon>Endopterygota</taxon>
        <taxon>Diptera</taxon>
        <taxon>Brachycera</taxon>
        <taxon>Muscomorpha</taxon>
        <taxon>Ephydroidea</taxon>
        <taxon>Drosophilidae</taxon>
        <taxon>Drosophila</taxon>
        <taxon>Sophophora</taxon>
    </lineage>
</organism>
<dbReference type="Proteomes" id="UP000001292">
    <property type="component" value="Unassembled WGS sequence"/>
</dbReference>
<gene>
    <name evidence="2" type="primary">Dsec\GM19990</name>
    <name evidence="2" type="ORF">Dsec_GM19990</name>
</gene>
<proteinExistence type="predicted"/>
<evidence type="ECO:0000313" key="3">
    <source>
        <dbReference type="Proteomes" id="UP000001292"/>
    </source>
</evidence>
<feature type="region of interest" description="Disordered" evidence="1">
    <location>
        <begin position="1"/>
        <end position="40"/>
    </location>
</feature>
<dbReference type="HOGENOM" id="CLU_2608586_0_0_1"/>
<reference evidence="2 3" key="1">
    <citation type="journal article" date="2007" name="Nature">
        <title>Evolution of genes and genomes on the Drosophila phylogeny.</title>
        <authorList>
            <consortium name="Drosophila 12 Genomes Consortium"/>
            <person name="Clark A.G."/>
            <person name="Eisen M.B."/>
            <person name="Smith D.R."/>
            <person name="Bergman C.M."/>
            <person name="Oliver B."/>
            <person name="Markow T.A."/>
            <person name="Kaufman T.C."/>
            <person name="Kellis M."/>
            <person name="Gelbart W."/>
            <person name="Iyer V.N."/>
            <person name="Pollard D.A."/>
            <person name="Sackton T.B."/>
            <person name="Larracuente A.M."/>
            <person name="Singh N.D."/>
            <person name="Abad J.P."/>
            <person name="Abt D.N."/>
            <person name="Adryan B."/>
            <person name="Aguade M."/>
            <person name="Akashi H."/>
            <person name="Anderson W.W."/>
            <person name="Aquadro C.F."/>
            <person name="Ardell D.H."/>
            <person name="Arguello R."/>
            <person name="Artieri C.G."/>
            <person name="Barbash D.A."/>
            <person name="Barker D."/>
            <person name="Barsanti P."/>
            <person name="Batterham P."/>
            <person name="Batzoglou S."/>
            <person name="Begun D."/>
            <person name="Bhutkar A."/>
            <person name="Blanco E."/>
            <person name="Bosak S.A."/>
            <person name="Bradley R.K."/>
            <person name="Brand A.D."/>
            <person name="Brent M.R."/>
            <person name="Brooks A.N."/>
            <person name="Brown R.H."/>
            <person name="Butlin R.K."/>
            <person name="Caggese C."/>
            <person name="Calvi B.R."/>
            <person name="Bernardo de Carvalho A."/>
            <person name="Caspi A."/>
            <person name="Castrezana S."/>
            <person name="Celniker S.E."/>
            <person name="Chang J.L."/>
            <person name="Chapple C."/>
            <person name="Chatterji S."/>
            <person name="Chinwalla A."/>
            <person name="Civetta A."/>
            <person name="Clifton S.W."/>
            <person name="Comeron J.M."/>
            <person name="Costello J.C."/>
            <person name="Coyne J.A."/>
            <person name="Daub J."/>
            <person name="David R.G."/>
            <person name="Delcher A.L."/>
            <person name="Delehaunty K."/>
            <person name="Do C.B."/>
            <person name="Ebling H."/>
            <person name="Edwards K."/>
            <person name="Eickbush T."/>
            <person name="Evans J.D."/>
            <person name="Filipski A."/>
            <person name="Findeiss S."/>
            <person name="Freyhult E."/>
            <person name="Fulton L."/>
            <person name="Fulton R."/>
            <person name="Garcia A.C."/>
            <person name="Gardiner A."/>
            <person name="Garfield D.A."/>
            <person name="Garvin B.E."/>
            <person name="Gibson G."/>
            <person name="Gilbert D."/>
            <person name="Gnerre S."/>
            <person name="Godfrey J."/>
            <person name="Good R."/>
            <person name="Gotea V."/>
            <person name="Gravely B."/>
            <person name="Greenberg A.J."/>
            <person name="Griffiths-Jones S."/>
            <person name="Gross S."/>
            <person name="Guigo R."/>
            <person name="Gustafson E.A."/>
            <person name="Haerty W."/>
            <person name="Hahn M.W."/>
            <person name="Halligan D.L."/>
            <person name="Halpern A.L."/>
            <person name="Halter G.M."/>
            <person name="Han M.V."/>
            <person name="Heger A."/>
            <person name="Hillier L."/>
            <person name="Hinrichs A.S."/>
            <person name="Holmes I."/>
            <person name="Hoskins R.A."/>
            <person name="Hubisz M.J."/>
            <person name="Hultmark D."/>
            <person name="Huntley M.A."/>
            <person name="Jaffe D.B."/>
            <person name="Jagadeeshan S."/>
            <person name="Jeck W.R."/>
            <person name="Johnson J."/>
            <person name="Jones C.D."/>
            <person name="Jordan W.C."/>
            <person name="Karpen G.H."/>
            <person name="Kataoka E."/>
            <person name="Keightley P.D."/>
            <person name="Kheradpour P."/>
            <person name="Kirkness E.F."/>
            <person name="Koerich L.B."/>
            <person name="Kristiansen K."/>
            <person name="Kudrna D."/>
            <person name="Kulathinal R.J."/>
            <person name="Kumar S."/>
            <person name="Kwok R."/>
            <person name="Lander E."/>
            <person name="Langley C.H."/>
            <person name="Lapoint R."/>
            <person name="Lazzaro B.P."/>
            <person name="Lee S.J."/>
            <person name="Levesque L."/>
            <person name="Li R."/>
            <person name="Lin C.F."/>
            <person name="Lin M.F."/>
            <person name="Lindblad-Toh K."/>
            <person name="Llopart A."/>
            <person name="Long M."/>
            <person name="Low L."/>
            <person name="Lozovsky E."/>
            <person name="Lu J."/>
            <person name="Luo M."/>
            <person name="Machado C.A."/>
            <person name="Makalowski W."/>
            <person name="Marzo M."/>
            <person name="Matsuda M."/>
            <person name="Matzkin L."/>
            <person name="McAllister B."/>
            <person name="McBride C.S."/>
            <person name="McKernan B."/>
            <person name="McKernan K."/>
            <person name="Mendez-Lago M."/>
            <person name="Minx P."/>
            <person name="Mollenhauer M.U."/>
            <person name="Montooth K."/>
            <person name="Mount S.M."/>
            <person name="Mu X."/>
            <person name="Myers E."/>
            <person name="Negre B."/>
            <person name="Newfeld S."/>
            <person name="Nielsen R."/>
            <person name="Noor M.A."/>
            <person name="O'Grady P."/>
            <person name="Pachter L."/>
            <person name="Papaceit M."/>
            <person name="Parisi M.J."/>
            <person name="Parisi M."/>
            <person name="Parts L."/>
            <person name="Pedersen J.S."/>
            <person name="Pesole G."/>
            <person name="Phillippy A.M."/>
            <person name="Ponting C.P."/>
            <person name="Pop M."/>
            <person name="Porcelli D."/>
            <person name="Powell J.R."/>
            <person name="Prohaska S."/>
            <person name="Pruitt K."/>
            <person name="Puig M."/>
            <person name="Quesneville H."/>
            <person name="Ram K.R."/>
            <person name="Rand D."/>
            <person name="Rasmussen M.D."/>
            <person name="Reed L.K."/>
            <person name="Reenan R."/>
            <person name="Reily A."/>
            <person name="Remington K.A."/>
            <person name="Rieger T.T."/>
            <person name="Ritchie M.G."/>
            <person name="Robin C."/>
            <person name="Rogers Y.H."/>
            <person name="Rohde C."/>
            <person name="Rozas J."/>
            <person name="Rubenfield M.J."/>
            <person name="Ruiz A."/>
            <person name="Russo S."/>
            <person name="Salzberg S.L."/>
            <person name="Sanchez-Gracia A."/>
            <person name="Saranga D.J."/>
            <person name="Sato H."/>
            <person name="Schaeffer S.W."/>
            <person name="Schatz M.C."/>
            <person name="Schlenke T."/>
            <person name="Schwartz R."/>
            <person name="Segarra C."/>
            <person name="Singh R.S."/>
            <person name="Sirot L."/>
            <person name="Sirota M."/>
            <person name="Sisneros N.B."/>
            <person name="Smith C.D."/>
            <person name="Smith T.F."/>
            <person name="Spieth J."/>
            <person name="Stage D.E."/>
            <person name="Stark A."/>
            <person name="Stephan W."/>
            <person name="Strausberg R.L."/>
            <person name="Strempel S."/>
            <person name="Sturgill D."/>
            <person name="Sutton G."/>
            <person name="Sutton G.G."/>
            <person name="Tao W."/>
            <person name="Teichmann S."/>
            <person name="Tobari Y.N."/>
            <person name="Tomimura Y."/>
            <person name="Tsolas J.M."/>
            <person name="Valente V.L."/>
            <person name="Venter E."/>
            <person name="Venter J.C."/>
            <person name="Vicario S."/>
            <person name="Vieira F.G."/>
            <person name="Vilella A.J."/>
            <person name="Villasante A."/>
            <person name="Walenz B."/>
            <person name="Wang J."/>
            <person name="Wasserman M."/>
            <person name="Watts T."/>
            <person name="Wilson D."/>
            <person name="Wilson R.K."/>
            <person name="Wing R.A."/>
            <person name="Wolfner M.F."/>
            <person name="Wong A."/>
            <person name="Wong G.K."/>
            <person name="Wu C.I."/>
            <person name="Wu G."/>
            <person name="Yamamoto D."/>
            <person name="Yang H.P."/>
            <person name="Yang S.P."/>
            <person name="Yorke J.A."/>
            <person name="Yoshida K."/>
            <person name="Zdobnov E."/>
            <person name="Zhang P."/>
            <person name="Zhang Y."/>
            <person name="Zimin A.V."/>
            <person name="Baldwin J."/>
            <person name="Abdouelleil A."/>
            <person name="Abdulkadir J."/>
            <person name="Abebe A."/>
            <person name="Abera B."/>
            <person name="Abreu J."/>
            <person name="Acer S.C."/>
            <person name="Aftuck L."/>
            <person name="Alexander A."/>
            <person name="An P."/>
            <person name="Anderson E."/>
            <person name="Anderson S."/>
            <person name="Arachi H."/>
            <person name="Azer M."/>
            <person name="Bachantsang P."/>
            <person name="Barry A."/>
            <person name="Bayul T."/>
            <person name="Berlin A."/>
            <person name="Bessette D."/>
            <person name="Bloom T."/>
            <person name="Blye J."/>
            <person name="Boguslavskiy L."/>
            <person name="Bonnet C."/>
            <person name="Boukhgalter B."/>
            <person name="Bourzgui I."/>
            <person name="Brown A."/>
            <person name="Cahill P."/>
            <person name="Channer S."/>
            <person name="Cheshatsang Y."/>
            <person name="Chuda L."/>
            <person name="Citroen M."/>
            <person name="Collymore A."/>
            <person name="Cooke P."/>
            <person name="Costello M."/>
            <person name="D'Aco K."/>
            <person name="Daza R."/>
            <person name="De Haan G."/>
            <person name="DeGray S."/>
            <person name="DeMaso C."/>
            <person name="Dhargay N."/>
            <person name="Dooley K."/>
            <person name="Dooley E."/>
            <person name="Doricent M."/>
            <person name="Dorje P."/>
            <person name="Dorjee K."/>
            <person name="Dupes A."/>
            <person name="Elong R."/>
            <person name="Falk J."/>
            <person name="Farina A."/>
            <person name="Faro S."/>
            <person name="Ferguson D."/>
            <person name="Fisher S."/>
            <person name="Foley C.D."/>
            <person name="Franke A."/>
            <person name="Friedrich D."/>
            <person name="Gadbois L."/>
            <person name="Gearin G."/>
            <person name="Gearin C.R."/>
            <person name="Giannoukos G."/>
            <person name="Goode T."/>
            <person name="Graham J."/>
            <person name="Grandbois E."/>
            <person name="Grewal S."/>
            <person name="Gyaltsen K."/>
            <person name="Hafez N."/>
            <person name="Hagos B."/>
            <person name="Hall J."/>
            <person name="Henson C."/>
            <person name="Hollinger A."/>
            <person name="Honan T."/>
            <person name="Huard M.D."/>
            <person name="Hughes L."/>
            <person name="Hurhula B."/>
            <person name="Husby M.E."/>
            <person name="Kamat A."/>
            <person name="Kanga B."/>
            <person name="Kashin S."/>
            <person name="Khazanovich D."/>
            <person name="Kisner P."/>
            <person name="Lance K."/>
            <person name="Lara M."/>
            <person name="Lee W."/>
            <person name="Lennon N."/>
            <person name="Letendre F."/>
            <person name="LeVine R."/>
            <person name="Lipovsky A."/>
            <person name="Liu X."/>
            <person name="Liu J."/>
            <person name="Liu S."/>
            <person name="Lokyitsang T."/>
            <person name="Lokyitsang Y."/>
            <person name="Lubonja R."/>
            <person name="Lui A."/>
            <person name="MacDonald P."/>
            <person name="Magnisalis V."/>
            <person name="Maru K."/>
            <person name="Matthews C."/>
            <person name="McCusker W."/>
            <person name="McDonough S."/>
            <person name="Mehta T."/>
            <person name="Meldrim J."/>
            <person name="Meneus L."/>
            <person name="Mihai O."/>
            <person name="Mihalev A."/>
            <person name="Mihova T."/>
            <person name="Mittelman R."/>
            <person name="Mlenga V."/>
            <person name="Montmayeur A."/>
            <person name="Mulrain L."/>
            <person name="Navidi A."/>
            <person name="Naylor J."/>
            <person name="Negash T."/>
            <person name="Nguyen T."/>
            <person name="Nguyen N."/>
            <person name="Nicol R."/>
            <person name="Norbu C."/>
            <person name="Norbu N."/>
            <person name="Novod N."/>
            <person name="O'Neill B."/>
            <person name="Osman S."/>
            <person name="Markiewicz E."/>
            <person name="Oyono O.L."/>
            <person name="Patti C."/>
            <person name="Phunkhang P."/>
            <person name="Pierre F."/>
            <person name="Priest M."/>
            <person name="Raghuraman S."/>
            <person name="Rege F."/>
            <person name="Reyes R."/>
            <person name="Rise C."/>
            <person name="Rogov P."/>
            <person name="Ross K."/>
            <person name="Ryan E."/>
            <person name="Settipalli S."/>
            <person name="Shea T."/>
            <person name="Sherpa N."/>
            <person name="Shi L."/>
            <person name="Shih D."/>
            <person name="Sparrow T."/>
            <person name="Spaulding J."/>
            <person name="Stalker J."/>
            <person name="Stange-Thomann N."/>
            <person name="Stavropoulos S."/>
            <person name="Stone C."/>
            <person name="Strader C."/>
            <person name="Tesfaye S."/>
            <person name="Thomson T."/>
            <person name="Thoulutsang Y."/>
            <person name="Thoulutsang D."/>
            <person name="Topham K."/>
            <person name="Topping I."/>
            <person name="Tsamla T."/>
            <person name="Vassiliev H."/>
            <person name="Vo A."/>
            <person name="Wangchuk T."/>
            <person name="Wangdi T."/>
            <person name="Weiand M."/>
            <person name="Wilkinson J."/>
            <person name="Wilson A."/>
            <person name="Yadav S."/>
            <person name="Young G."/>
            <person name="Yu Q."/>
            <person name="Zembek L."/>
            <person name="Zhong D."/>
            <person name="Zimmer A."/>
            <person name="Zwirko Z."/>
            <person name="Jaffe D.B."/>
            <person name="Alvarez P."/>
            <person name="Brockman W."/>
            <person name="Butler J."/>
            <person name="Chin C."/>
            <person name="Gnerre S."/>
            <person name="Grabherr M."/>
            <person name="Kleber M."/>
            <person name="Mauceli E."/>
            <person name="MacCallum I."/>
        </authorList>
    </citation>
    <scope>NUCLEOTIDE SEQUENCE [LARGE SCALE GENOMIC DNA]</scope>
    <source>
        <strain evidence="3">Rob3c / Tucson 14021-0248.25</strain>
    </source>
</reference>